<feature type="transmembrane region" description="Helical" evidence="11">
    <location>
        <begin position="488"/>
        <end position="505"/>
    </location>
</feature>
<keyword evidence="4 11" id="KW-0812">Transmembrane</keyword>
<dbReference type="PROSITE" id="PS50259">
    <property type="entry name" value="G_PROTEIN_RECEP_F3_4"/>
    <property type="match status" value="1"/>
</dbReference>
<evidence type="ECO:0000256" key="10">
    <source>
        <dbReference type="ARBA" id="ARBA00023224"/>
    </source>
</evidence>
<sequence length="739" mass="83504">MSTSPQLSDRKRFPYFFRTVPSDVNQAHALIDILRHFNWTYVAVVYSDSEYGLHCYDSIRELAENGTICFTTPYRVIRYQFKGPDYEQIMRAISNKPEISVILLILEKENAGYLMDAAKNLDLGSRYVWLGTDGWTGRGSVVMGKEETLEGAIAIQPLVSSIEGFDEYFMSRTLEHSKVNPWFSEFWEHHFECTLNKTANSTSSKRVCEPEKERITSEKYTQQSFVHFVRDAAYAFAQALHDMHAELCAGVRGVCDKMQHVDGLKVFERLQNVTFKDEEENTFYFNDGDGPTRYTIVNFQQNRDNKSNYSWHKVGNYSAPNGSNGKLMLESNGSMRYRASTGFTYPPSRCASPCAPNQVKVRERDDTCCWNCKDCGPYQVKGDEFNCKDCPLGTLPDDINRSVCTPIPEKYIDYRNPLAIGALGVSGFGILVTLFVGLVFWNYNDTPIIKAAGRELSYILLSAILLSFSVTFFIVAEPNKFTCGVMRFFLGFCPTLCYASIATKTNRIARIFHQKSGPSVPKTKYISPTSQMIIVGLLTSVEVVINIVWIVSNPPTTTFTYPDRETKLKICEGVDSYRYMIGFIYPLILIGLCTIYAIQTRKCPEGFNETKYIAFTNYTIIIIWLAFVPLYLISSSSSVRVVTLAISLSLSGLVELGCLFFPKIYIVLFKPEKNTKEVVMAPNRGSFVTLSNSASHGNHGMYHNHTPQIHQTNGKCPKHFLHPEEIPISNGAYSDPPSC</sequence>
<dbReference type="InterPro" id="IPR000337">
    <property type="entry name" value="GPCR_3"/>
</dbReference>
<evidence type="ECO:0000313" key="14">
    <source>
        <dbReference type="Proteomes" id="UP001642540"/>
    </source>
</evidence>
<keyword evidence="14" id="KW-1185">Reference proteome</keyword>
<keyword evidence="10" id="KW-0807">Transducer</keyword>
<feature type="transmembrane region" description="Helical" evidence="11">
    <location>
        <begin position="456"/>
        <end position="476"/>
    </location>
</feature>
<evidence type="ECO:0000256" key="3">
    <source>
        <dbReference type="ARBA" id="ARBA00022475"/>
    </source>
</evidence>
<feature type="transmembrane region" description="Helical" evidence="11">
    <location>
        <begin position="610"/>
        <end position="633"/>
    </location>
</feature>
<dbReference type="InterPro" id="IPR050726">
    <property type="entry name" value="mGluR"/>
</dbReference>
<evidence type="ECO:0000256" key="8">
    <source>
        <dbReference type="ARBA" id="ARBA00023170"/>
    </source>
</evidence>
<dbReference type="InterPro" id="IPR038550">
    <property type="entry name" value="GPCR_3_9-Cys_sf"/>
</dbReference>
<comment type="caution">
    <text evidence="13">The sequence shown here is derived from an EMBL/GenBank/DDBJ whole genome shotgun (WGS) entry which is preliminary data.</text>
</comment>
<comment type="subcellular location">
    <subcellularLocation>
        <location evidence="1">Cell membrane</location>
        <topology evidence="1">Multi-pass membrane protein</topology>
    </subcellularLocation>
</comment>
<dbReference type="CDD" id="cd15045">
    <property type="entry name" value="7tmC_mGluRs"/>
    <property type="match status" value="1"/>
</dbReference>
<keyword evidence="8" id="KW-0675">Receptor</keyword>
<protein>
    <recommendedName>
        <fullName evidence="12">G-protein coupled receptors family 3 profile domain-containing protein</fullName>
    </recommendedName>
</protein>
<feature type="transmembrane region" description="Helical" evidence="11">
    <location>
        <begin position="639"/>
        <end position="661"/>
    </location>
</feature>
<dbReference type="PRINTS" id="PR00248">
    <property type="entry name" value="GPCRMGR"/>
</dbReference>
<dbReference type="EMBL" id="CAXLJM020000121">
    <property type="protein sequence ID" value="CAL8138068.1"/>
    <property type="molecule type" value="Genomic_DNA"/>
</dbReference>
<evidence type="ECO:0000256" key="1">
    <source>
        <dbReference type="ARBA" id="ARBA00004651"/>
    </source>
</evidence>
<dbReference type="InterPro" id="IPR028082">
    <property type="entry name" value="Peripla_BP_I"/>
</dbReference>
<evidence type="ECO:0000259" key="12">
    <source>
        <dbReference type="PROSITE" id="PS50259"/>
    </source>
</evidence>
<evidence type="ECO:0000256" key="7">
    <source>
        <dbReference type="ARBA" id="ARBA00023136"/>
    </source>
</evidence>
<dbReference type="Pfam" id="PF01094">
    <property type="entry name" value="ANF_receptor"/>
    <property type="match status" value="1"/>
</dbReference>
<dbReference type="Proteomes" id="UP001642540">
    <property type="component" value="Unassembled WGS sequence"/>
</dbReference>
<evidence type="ECO:0000256" key="2">
    <source>
        <dbReference type="ARBA" id="ARBA00007242"/>
    </source>
</evidence>
<organism evidence="13 14">
    <name type="scientific">Orchesella dallaii</name>
    <dbReference type="NCBI Taxonomy" id="48710"/>
    <lineage>
        <taxon>Eukaryota</taxon>
        <taxon>Metazoa</taxon>
        <taxon>Ecdysozoa</taxon>
        <taxon>Arthropoda</taxon>
        <taxon>Hexapoda</taxon>
        <taxon>Collembola</taxon>
        <taxon>Entomobryomorpha</taxon>
        <taxon>Entomobryoidea</taxon>
        <taxon>Orchesellidae</taxon>
        <taxon>Orchesellinae</taxon>
        <taxon>Orchesella</taxon>
    </lineage>
</organism>
<gene>
    <name evidence="13" type="ORF">ODALV1_LOCUS27207</name>
</gene>
<dbReference type="InterPro" id="IPR000162">
    <property type="entry name" value="GPCR_3_mtglu_rcpt"/>
</dbReference>
<feature type="transmembrane region" description="Helical" evidence="11">
    <location>
        <begin position="577"/>
        <end position="598"/>
    </location>
</feature>
<keyword evidence="6" id="KW-0297">G-protein coupled receptor</keyword>
<proteinExistence type="inferred from homology"/>
<evidence type="ECO:0000256" key="9">
    <source>
        <dbReference type="ARBA" id="ARBA00023180"/>
    </source>
</evidence>
<feature type="transmembrane region" description="Helical" evidence="11">
    <location>
        <begin position="532"/>
        <end position="552"/>
    </location>
</feature>
<dbReference type="Gene3D" id="3.40.50.2300">
    <property type="match status" value="3"/>
</dbReference>
<dbReference type="PRINTS" id="PR00593">
    <property type="entry name" value="MTABOTROPICR"/>
</dbReference>
<feature type="transmembrane region" description="Helical" evidence="11">
    <location>
        <begin position="418"/>
        <end position="444"/>
    </location>
</feature>
<keyword evidence="7 11" id="KW-0472">Membrane</keyword>
<comment type="similarity">
    <text evidence="2">Belongs to the G-protein coupled receptor 3 family.</text>
</comment>
<dbReference type="InterPro" id="IPR001828">
    <property type="entry name" value="ANF_lig-bd_rcpt"/>
</dbReference>
<evidence type="ECO:0000256" key="4">
    <source>
        <dbReference type="ARBA" id="ARBA00022692"/>
    </source>
</evidence>
<name>A0ABP1RX86_9HEXA</name>
<dbReference type="SUPFAM" id="SSF53822">
    <property type="entry name" value="Periplasmic binding protein-like I"/>
    <property type="match status" value="1"/>
</dbReference>
<dbReference type="Gene3D" id="2.10.50.30">
    <property type="entry name" value="GPCR, family 3, nine cysteines domain"/>
    <property type="match status" value="1"/>
</dbReference>
<keyword evidence="9" id="KW-0325">Glycoprotein</keyword>
<evidence type="ECO:0000256" key="6">
    <source>
        <dbReference type="ARBA" id="ARBA00023040"/>
    </source>
</evidence>
<feature type="domain" description="G-protein coupled receptors family 3 profile" evidence="12">
    <location>
        <begin position="418"/>
        <end position="683"/>
    </location>
</feature>
<keyword evidence="5 11" id="KW-1133">Transmembrane helix</keyword>
<evidence type="ECO:0000256" key="11">
    <source>
        <dbReference type="SAM" id="Phobius"/>
    </source>
</evidence>
<accession>A0ABP1RX86</accession>
<evidence type="ECO:0000256" key="5">
    <source>
        <dbReference type="ARBA" id="ARBA00022989"/>
    </source>
</evidence>
<dbReference type="PANTHER" id="PTHR24060">
    <property type="entry name" value="METABOTROPIC GLUTAMATE RECEPTOR"/>
    <property type="match status" value="1"/>
</dbReference>
<keyword evidence="3" id="KW-1003">Cell membrane</keyword>
<reference evidence="13 14" key="1">
    <citation type="submission" date="2024-08" db="EMBL/GenBank/DDBJ databases">
        <authorList>
            <person name="Cucini C."/>
            <person name="Frati F."/>
        </authorList>
    </citation>
    <scope>NUCLEOTIDE SEQUENCE [LARGE SCALE GENOMIC DNA]</scope>
</reference>
<dbReference type="Pfam" id="PF00003">
    <property type="entry name" value="7tm_3"/>
    <property type="match status" value="1"/>
</dbReference>
<dbReference type="InterPro" id="IPR017978">
    <property type="entry name" value="GPCR_3_C"/>
</dbReference>
<evidence type="ECO:0000313" key="13">
    <source>
        <dbReference type="EMBL" id="CAL8138068.1"/>
    </source>
</evidence>